<feature type="domain" description="KIB1-4 beta-propeller" evidence="1">
    <location>
        <begin position="118"/>
        <end position="345"/>
    </location>
</feature>
<keyword evidence="3" id="KW-1185">Reference proteome</keyword>
<dbReference type="PANTHER" id="PTHR33127">
    <property type="entry name" value="TRANSMEMBRANE PROTEIN"/>
    <property type="match status" value="1"/>
</dbReference>
<evidence type="ECO:0000313" key="3">
    <source>
        <dbReference type="Proteomes" id="UP001229421"/>
    </source>
</evidence>
<dbReference type="InterPro" id="IPR005174">
    <property type="entry name" value="KIB1-4_b-propeller"/>
</dbReference>
<feature type="domain" description="KIB1-4 beta-propeller" evidence="1">
    <location>
        <begin position="524"/>
        <end position="763"/>
    </location>
</feature>
<evidence type="ECO:0000313" key="2">
    <source>
        <dbReference type="EMBL" id="KAK1441269.1"/>
    </source>
</evidence>
<dbReference type="EMBL" id="JAUHHV010000001">
    <property type="protein sequence ID" value="KAK1441269.1"/>
    <property type="molecule type" value="Genomic_DNA"/>
</dbReference>
<comment type="caution">
    <text evidence="2">The sequence shown here is derived from an EMBL/GenBank/DDBJ whole genome shotgun (WGS) entry which is preliminary data.</text>
</comment>
<proteinExistence type="predicted"/>
<sequence>MEDEKDGGERRRKLKDLFVSSSPSPLLDEIGVVAGDEEMTIMFQGEEIEIARVLNLRLEDENQQRIKKRVLQKIHVLSKMEIFYDHKLPSQHHQWFIAQNLVSHTQYFYTIHNKQYQYHYQCQVKELHGRRVRGCFHGWVVLSNHPDSVLWSIWNPLTSNFIRLPPLINHSYECCLSSPPDVQGSVLLLTTTKLPTIVFCRLDRKRKRLRWIEMSYAKQLGSISGVDDCFLQSPTCCNGKVYAMTLGAYYNFVIQVDIVVKGRQVVISLIPFVELSSTSYNRCPSFNSFQMMQGFLKGSCTDLFYIDVCYKDETVVGDVHLYKLDATSMMWEEMVELKNAIFFLQIASDHPTCYYSSTVDSEQEGYVHILGESGKILYSFDVKDRTISISSMPCIIPESQVSAWAMLEWRFELDLGESQQEEDATQIVVKPVKGDNIDYDNTIGESYILSIPIHILEVIMKHCVGIEYMRFRATCKHCRLAAPPIQWSNKTTLRRLQMYSLVSPWLMVLDNYRGIITFIDPLSGERYFIKTPQELKGDYQIYCSRFGWLLMYKIEHEPQLVFFNPFTSNIRKLPAVPYLENFCFSAPPTSSDCMVVGFTTSGQWHVYIHIVSGESRWHSFSLNFGIDDPFSYHFPTFNGRGVYALCNNEGVDAFRDVTDADFSWETVVDKAPISGFKSPAQYFLSSCDQHLLQIIVGKFGESVEVFKLNESTKEWEKIDGLGKHMIYISNTTCICLEAKSPEMGNNIYFPRLLHNDDTKIVFYSLETNRYHTFDDKSIQESFSADLLTTKHHSHPHTWIEPSWL</sequence>
<gene>
    <name evidence="2" type="ORF">QVD17_07115</name>
</gene>
<dbReference type="AlphaFoldDB" id="A0AAD8LFJ3"/>
<evidence type="ECO:0000259" key="1">
    <source>
        <dbReference type="Pfam" id="PF03478"/>
    </source>
</evidence>
<dbReference type="Proteomes" id="UP001229421">
    <property type="component" value="Unassembled WGS sequence"/>
</dbReference>
<dbReference type="PANTHER" id="PTHR33127:SF5">
    <property type="entry name" value="TRANSMEMBRANE PROTEIN"/>
    <property type="match status" value="1"/>
</dbReference>
<dbReference type="Pfam" id="PF03478">
    <property type="entry name" value="Beta-prop_KIB1-4"/>
    <property type="match status" value="2"/>
</dbReference>
<name>A0AAD8LFJ3_TARER</name>
<organism evidence="2 3">
    <name type="scientific">Tagetes erecta</name>
    <name type="common">African marigold</name>
    <dbReference type="NCBI Taxonomy" id="13708"/>
    <lineage>
        <taxon>Eukaryota</taxon>
        <taxon>Viridiplantae</taxon>
        <taxon>Streptophyta</taxon>
        <taxon>Embryophyta</taxon>
        <taxon>Tracheophyta</taxon>
        <taxon>Spermatophyta</taxon>
        <taxon>Magnoliopsida</taxon>
        <taxon>eudicotyledons</taxon>
        <taxon>Gunneridae</taxon>
        <taxon>Pentapetalae</taxon>
        <taxon>asterids</taxon>
        <taxon>campanulids</taxon>
        <taxon>Asterales</taxon>
        <taxon>Asteraceae</taxon>
        <taxon>Asteroideae</taxon>
        <taxon>Heliantheae alliance</taxon>
        <taxon>Tageteae</taxon>
        <taxon>Tagetes</taxon>
    </lineage>
</organism>
<reference evidence="2" key="1">
    <citation type="journal article" date="2023" name="bioRxiv">
        <title>Improved chromosome-level genome assembly for marigold (Tagetes erecta).</title>
        <authorList>
            <person name="Jiang F."/>
            <person name="Yuan L."/>
            <person name="Wang S."/>
            <person name="Wang H."/>
            <person name="Xu D."/>
            <person name="Wang A."/>
            <person name="Fan W."/>
        </authorList>
    </citation>
    <scope>NUCLEOTIDE SEQUENCE</scope>
    <source>
        <strain evidence="2">WSJ</strain>
        <tissue evidence="2">Leaf</tissue>
    </source>
</reference>
<accession>A0AAD8LFJ3</accession>
<protein>
    <recommendedName>
        <fullName evidence="1">KIB1-4 beta-propeller domain-containing protein</fullName>
    </recommendedName>
</protein>